<reference evidence="1 2" key="1">
    <citation type="journal article" date="2005" name="Arch. Microbiol.">
        <title>The genome sequence of an anaerobic aromatic-degrading denitrifying bacterium, strain EbN1.</title>
        <authorList>
            <person name="Rabus R."/>
            <person name="Kube M."/>
            <person name="Heider J."/>
            <person name="Beck A."/>
            <person name="Heitmann K."/>
            <person name="Widdel F."/>
            <person name="Reinhardt R."/>
        </authorList>
    </citation>
    <scope>NUCLEOTIDE SEQUENCE [LARGE SCALE GENOMIC DNA]</scope>
    <source>
        <strain evidence="1 2">EbN1</strain>
    </source>
</reference>
<keyword evidence="2" id="KW-1185">Reference proteome</keyword>
<dbReference type="KEGG" id="eba:ebA4243"/>
<gene>
    <name evidence="1" type="ORF">ebA4243</name>
</gene>
<organism evidence="1 2">
    <name type="scientific">Aromatoleum aromaticum (strain DSM 19018 / LMG 30748 / EbN1)</name>
    <name type="common">Azoarcus sp. (strain EbN1)</name>
    <dbReference type="NCBI Taxonomy" id="76114"/>
    <lineage>
        <taxon>Bacteria</taxon>
        <taxon>Pseudomonadati</taxon>
        <taxon>Pseudomonadota</taxon>
        <taxon>Betaproteobacteria</taxon>
        <taxon>Rhodocyclales</taxon>
        <taxon>Rhodocyclaceae</taxon>
        <taxon>Aromatoleum</taxon>
    </lineage>
</organism>
<dbReference type="HOGENOM" id="CLU_1923215_0_0_4"/>
<evidence type="ECO:0000313" key="1">
    <source>
        <dbReference type="EMBL" id="CAI08524.1"/>
    </source>
</evidence>
<sequence>MKLRPGNPPRPDLPLKREVEAIVQNGSMQAQVKQGRNAPCRQKMLHRRNMDTRCGTPGHGGPFPRARQTYTFSIDALHMPLHMHAREAWRNRPAAKAFGAAGGAGGVVYIARRDARSWNPDTRLALQRHEC</sequence>
<evidence type="ECO:0000313" key="2">
    <source>
        <dbReference type="Proteomes" id="UP000006552"/>
    </source>
</evidence>
<dbReference type="AlphaFoldDB" id="Q5P2E0"/>
<protein>
    <submittedName>
        <fullName evidence="1">Uncharacterized protein</fullName>
    </submittedName>
</protein>
<accession>Q5P2E0</accession>
<dbReference type="EMBL" id="CR555306">
    <property type="protein sequence ID" value="CAI08524.1"/>
    <property type="molecule type" value="Genomic_DNA"/>
</dbReference>
<name>Q5P2E0_AROAE</name>
<proteinExistence type="predicted"/>
<dbReference type="Proteomes" id="UP000006552">
    <property type="component" value="Chromosome"/>
</dbReference>
<dbReference type="STRING" id="76114.ebA4243"/>